<evidence type="ECO:0000313" key="9">
    <source>
        <dbReference type="EMBL" id="GHJ87767.1"/>
    </source>
</evidence>
<protein>
    <recommendedName>
        <fullName evidence="11">Transcription regulator</fullName>
    </recommendedName>
</protein>
<dbReference type="GO" id="GO:0005783">
    <property type="term" value="C:endoplasmic reticulum"/>
    <property type="evidence" value="ECO:0007669"/>
    <property type="project" value="TreeGrafter"/>
</dbReference>
<evidence type="ECO:0000256" key="5">
    <source>
        <dbReference type="ARBA" id="ARBA00023136"/>
    </source>
</evidence>
<dbReference type="AlphaFoldDB" id="A0A8H3TV80"/>
<keyword evidence="10" id="KW-1185">Reference proteome</keyword>
<dbReference type="PANTHER" id="PTHR10926">
    <property type="entry name" value="CELL CYCLE CONTROL PROTEIN 50"/>
    <property type="match status" value="1"/>
</dbReference>
<keyword evidence="5 6" id="KW-0472">Membrane</keyword>
<keyword evidence="3 8" id="KW-0812">Transmembrane</keyword>
<dbReference type="PIRSF" id="PIRSF015840">
    <property type="entry name" value="DUF284_TM_euk"/>
    <property type="match status" value="1"/>
</dbReference>
<evidence type="ECO:0000256" key="8">
    <source>
        <dbReference type="SAM" id="Phobius"/>
    </source>
</evidence>
<dbReference type="GO" id="GO:0005794">
    <property type="term" value="C:Golgi apparatus"/>
    <property type="evidence" value="ECO:0007669"/>
    <property type="project" value="TreeGrafter"/>
</dbReference>
<dbReference type="EMBL" id="BLZA01000023">
    <property type="protein sequence ID" value="GHJ87767.1"/>
    <property type="molecule type" value="Genomic_DNA"/>
</dbReference>
<evidence type="ECO:0000256" key="1">
    <source>
        <dbReference type="ARBA" id="ARBA00004141"/>
    </source>
</evidence>
<feature type="region of interest" description="Disordered" evidence="7">
    <location>
        <begin position="1"/>
        <end position="43"/>
    </location>
</feature>
<evidence type="ECO:0000256" key="4">
    <source>
        <dbReference type="ARBA" id="ARBA00022989"/>
    </source>
</evidence>
<evidence type="ECO:0000256" key="6">
    <source>
        <dbReference type="PIRNR" id="PIRNR015840"/>
    </source>
</evidence>
<comment type="subcellular location">
    <subcellularLocation>
        <location evidence="1">Membrane</location>
        <topology evidence="1">Multi-pass membrane protein</topology>
    </subcellularLocation>
</comment>
<comment type="similarity">
    <text evidence="2 6">Belongs to the CDC50/LEM3 family.</text>
</comment>
<comment type="caution">
    <text evidence="9">The sequence shown here is derived from an EMBL/GenBank/DDBJ whole genome shotgun (WGS) entry which is preliminary data.</text>
</comment>
<proteinExistence type="inferred from homology"/>
<name>A0A8H3TV80_9TREE</name>
<dbReference type="GO" id="GO:0005886">
    <property type="term" value="C:plasma membrane"/>
    <property type="evidence" value="ECO:0007669"/>
    <property type="project" value="TreeGrafter"/>
</dbReference>
<dbReference type="InterPro" id="IPR005045">
    <property type="entry name" value="CDC50/LEM3_fam"/>
</dbReference>
<gene>
    <name evidence="9" type="ORF">NliqN6_4169</name>
</gene>
<accession>A0A8H3TV80</accession>
<evidence type="ECO:0000313" key="10">
    <source>
        <dbReference type="Proteomes" id="UP000620104"/>
    </source>
</evidence>
<evidence type="ECO:0000256" key="7">
    <source>
        <dbReference type="SAM" id="MobiDB-lite"/>
    </source>
</evidence>
<dbReference type="GO" id="GO:0045332">
    <property type="term" value="P:phospholipid translocation"/>
    <property type="evidence" value="ECO:0007669"/>
    <property type="project" value="UniProtKB-UniRule"/>
</dbReference>
<evidence type="ECO:0000256" key="3">
    <source>
        <dbReference type="ARBA" id="ARBA00022692"/>
    </source>
</evidence>
<dbReference type="Proteomes" id="UP000620104">
    <property type="component" value="Unassembled WGS sequence"/>
</dbReference>
<dbReference type="PANTHER" id="PTHR10926:SF0">
    <property type="entry name" value="CDC50, ISOFORM A"/>
    <property type="match status" value="1"/>
</dbReference>
<evidence type="ECO:0008006" key="11">
    <source>
        <dbReference type="Google" id="ProtNLM"/>
    </source>
</evidence>
<feature type="transmembrane region" description="Helical" evidence="8">
    <location>
        <begin position="61"/>
        <end position="82"/>
    </location>
</feature>
<feature type="transmembrane region" description="Helical" evidence="8">
    <location>
        <begin position="361"/>
        <end position="382"/>
    </location>
</feature>
<sequence length="404" mass="45515">MGLFQRKKHSENATQIPDESMEEVDGLTAEAAKKPKKKRPANTAFKQQRLKAWQPILTPKSVLPTLLIVGLIFAPIGGVLIWGSNQVTKLRFDYTDCDISAPSDGTSATMPSNKYDYALSSYEDNPGYNPPRWSFSNDSSRPVGEQAQCTITFDVPYDLHNSVFLYYRLTNFYQNNRRYVNSLDTSQLIGDTVKVSDLDDGQCKPITSRDGKPYYPCGLIANSVFNDTYQDIVLQNPSNGASAQPYNFTDKGITWHNEYKKYTNNPPGSPSDYLPPPNWVARYPDGYTEFPQLASDEHFQVWMKISALPTFTKLWARNDNEVMQAGTYQIVANMNYPVRMFDGTKSIVISTVSWMGGKQPFLGWSYVAVSAVCVFLAIAGTVKHMIKPRRMGDMSMLSWNQPAR</sequence>
<reference evidence="9" key="1">
    <citation type="submission" date="2020-07" db="EMBL/GenBank/DDBJ databases">
        <title>Draft Genome Sequence of a Deep-Sea Yeast, Naganishia (Cryptococcus) liquefaciens strain N6.</title>
        <authorList>
            <person name="Han Y.W."/>
            <person name="Kajitani R."/>
            <person name="Morimoto H."/>
            <person name="Parhat M."/>
            <person name="Tsubouchi H."/>
            <person name="Bakenova O."/>
            <person name="Ogata M."/>
            <person name="Argunhan B."/>
            <person name="Aoki R."/>
            <person name="Kajiwara S."/>
            <person name="Itoh T."/>
            <person name="Iwasaki H."/>
        </authorList>
    </citation>
    <scope>NUCLEOTIDE SEQUENCE</scope>
    <source>
        <strain evidence="9">N6</strain>
    </source>
</reference>
<evidence type="ECO:0000256" key="2">
    <source>
        <dbReference type="ARBA" id="ARBA00009457"/>
    </source>
</evidence>
<dbReference type="Pfam" id="PF03381">
    <property type="entry name" value="CDC50"/>
    <property type="match status" value="1"/>
</dbReference>
<keyword evidence="4 8" id="KW-1133">Transmembrane helix</keyword>
<organism evidence="9 10">
    <name type="scientific">Naganishia liquefaciens</name>
    <dbReference type="NCBI Taxonomy" id="104408"/>
    <lineage>
        <taxon>Eukaryota</taxon>
        <taxon>Fungi</taxon>
        <taxon>Dikarya</taxon>
        <taxon>Basidiomycota</taxon>
        <taxon>Agaricomycotina</taxon>
        <taxon>Tremellomycetes</taxon>
        <taxon>Filobasidiales</taxon>
        <taxon>Filobasidiaceae</taxon>
        <taxon>Naganishia</taxon>
    </lineage>
</organism>
<dbReference type="OrthoDB" id="340608at2759"/>